<evidence type="ECO:0000259" key="6">
    <source>
        <dbReference type="PROSITE" id="PS50931"/>
    </source>
</evidence>
<dbReference type="InterPro" id="IPR036390">
    <property type="entry name" value="WH_DNA-bd_sf"/>
</dbReference>
<proteinExistence type="inferred from homology"/>
<evidence type="ECO:0000313" key="7">
    <source>
        <dbReference type="EMBL" id="OLO02962.1"/>
    </source>
</evidence>
<evidence type="ECO:0000256" key="2">
    <source>
        <dbReference type="ARBA" id="ARBA00023015"/>
    </source>
</evidence>
<organism evidence="7 8">
    <name type="scientific">Salinicola socius</name>
    <dbReference type="NCBI Taxonomy" id="404433"/>
    <lineage>
        <taxon>Bacteria</taxon>
        <taxon>Pseudomonadati</taxon>
        <taxon>Pseudomonadota</taxon>
        <taxon>Gammaproteobacteria</taxon>
        <taxon>Oceanospirillales</taxon>
        <taxon>Halomonadaceae</taxon>
        <taxon>Salinicola</taxon>
    </lineage>
</organism>
<dbReference type="PANTHER" id="PTHR30537:SF74">
    <property type="entry name" value="HTH-TYPE TRANSCRIPTIONAL REGULATOR TRPI"/>
    <property type="match status" value="1"/>
</dbReference>
<name>A0A1Q8SNI0_9GAMM</name>
<comment type="caution">
    <text evidence="7">The sequence shown here is derived from an EMBL/GenBank/DDBJ whole genome shotgun (WGS) entry which is preliminary data.</text>
</comment>
<reference evidence="7 8" key="1">
    <citation type="submission" date="2016-12" db="EMBL/GenBank/DDBJ databases">
        <title>Draft genome sequences of strains Salinicola socius SMB35, Salinicola sp. MH3R3-1 and Chromohalobacter sp. SMB17 from the Verkhnekamsk potash mining region of Russia.</title>
        <authorList>
            <person name="Mavrodi D.V."/>
            <person name="Olsson B.E."/>
            <person name="Korsakova E.S."/>
            <person name="Pyankova A."/>
            <person name="Mavrodi O.V."/>
            <person name="Plotnikova E.G."/>
        </authorList>
    </citation>
    <scope>NUCLEOTIDE SEQUENCE [LARGE SCALE GENOMIC DNA]</scope>
    <source>
        <strain evidence="7 8">SMB35</strain>
    </source>
</reference>
<feature type="region of interest" description="Disordered" evidence="5">
    <location>
        <begin position="302"/>
        <end position="325"/>
    </location>
</feature>
<evidence type="ECO:0000313" key="8">
    <source>
        <dbReference type="Proteomes" id="UP000186878"/>
    </source>
</evidence>
<dbReference type="InterPro" id="IPR036388">
    <property type="entry name" value="WH-like_DNA-bd_sf"/>
</dbReference>
<dbReference type="Pfam" id="PF00126">
    <property type="entry name" value="HTH_1"/>
    <property type="match status" value="1"/>
</dbReference>
<dbReference type="SUPFAM" id="SSF46785">
    <property type="entry name" value="Winged helix' DNA-binding domain"/>
    <property type="match status" value="1"/>
</dbReference>
<keyword evidence="4" id="KW-0804">Transcription</keyword>
<evidence type="ECO:0000256" key="5">
    <source>
        <dbReference type="SAM" id="MobiDB-lite"/>
    </source>
</evidence>
<dbReference type="GO" id="GO:0043565">
    <property type="term" value="F:sequence-specific DNA binding"/>
    <property type="evidence" value="ECO:0007669"/>
    <property type="project" value="TreeGrafter"/>
</dbReference>
<keyword evidence="2" id="KW-0805">Transcription regulation</keyword>
<dbReference type="Pfam" id="PF03466">
    <property type="entry name" value="LysR_substrate"/>
    <property type="match status" value="1"/>
</dbReference>
<dbReference type="Gene3D" id="3.40.190.10">
    <property type="entry name" value="Periplasmic binding protein-like II"/>
    <property type="match status" value="2"/>
</dbReference>
<comment type="similarity">
    <text evidence="1">Belongs to the LysR transcriptional regulatory family.</text>
</comment>
<dbReference type="PRINTS" id="PR00039">
    <property type="entry name" value="HTHLYSR"/>
</dbReference>
<dbReference type="GO" id="GO:0006351">
    <property type="term" value="P:DNA-templated transcription"/>
    <property type="evidence" value="ECO:0007669"/>
    <property type="project" value="TreeGrafter"/>
</dbReference>
<dbReference type="AlphaFoldDB" id="A0A1Q8SNI0"/>
<protein>
    <submittedName>
        <fullName evidence="7">Transcriptional regulator</fullName>
    </submittedName>
</protein>
<dbReference type="Gene3D" id="1.10.10.10">
    <property type="entry name" value="Winged helix-like DNA-binding domain superfamily/Winged helix DNA-binding domain"/>
    <property type="match status" value="1"/>
</dbReference>
<dbReference type="PANTHER" id="PTHR30537">
    <property type="entry name" value="HTH-TYPE TRANSCRIPTIONAL REGULATOR"/>
    <property type="match status" value="1"/>
</dbReference>
<dbReference type="OrthoDB" id="6787458at2"/>
<dbReference type="SUPFAM" id="SSF53850">
    <property type="entry name" value="Periplasmic binding protein-like II"/>
    <property type="match status" value="1"/>
</dbReference>
<feature type="domain" description="HTH lysR-type" evidence="6">
    <location>
        <begin position="5"/>
        <end position="62"/>
    </location>
</feature>
<dbReference type="FunFam" id="3.40.190.10:FF:000017">
    <property type="entry name" value="Glycine cleavage system transcriptional activator"/>
    <property type="match status" value="1"/>
</dbReference>
<accession>A0A1Q8SNI0</accession>
<dbReference type="GO" id="GO:0003700">
    <property type="term" value="F:DNA-binding transcription factor activity"/>
    <property type="evidence" value="ECO:0007669"/>
    <property type="project" value="InterPro"/>
</dbReference>
<feature type="compositionally biased region" description="Low complexity" evidence="5">
    <location>
        <begin position="313"/>
        <end position="325"/>
    </location>
</feature>
<evidence type="ECO:0000256" key="3">
    <source>
        <dbReference type="ARBA" id="ARBA00023125"/>
    </source>
</evidence>
<evidence type="ECO:0000256" key="1">
    <source>
        <dbReference type="ARBA" id="ARBA00009437"/>
    </source>
</evidence>
<gene>
    <name evidence="7" type="ORF">BTW07_16610</name>
</gene>
<sequence>MTTLPSLNALRAFEATARLGSVGEAARELHVTHGAVSRQLRTLEHHFGIALFVKAGRGLVLTAHGRSLYPAVGDAFSRLSEGCAALARRLDEAPFALACPGSLLARWLIPRLDRLNAELPELRLRVVSSENELDPRREDIDATLRFAAPPWPDDMAVIPLMPERIVAVATPEIWTTASKASARATLERLTLLDTASRPQAWPEWAAAMGVDDATLSEARARGRSFEHLYYLLEAALAGLGVAIAPQLLVAGELRQGRLLAPWPVIETDASLGLWLAPGVDTRRGERLAEWLRRELSLTAMENDSMMRRERSSQSRLSSSSRDAAR</sequence>
<dbReference type="InterPro" id="IPR000847">
    <property type="entry name" value="LysR_HTH_N"/>
</dbReference>
<keyword evidence="3" id="KW-0238">DNA-binding</keyword>
<dbReference type="Proteomes" id="UP000186878">
    <property type="component" value="Unassembled WGS sequence"/>
</dbReference>
<dbReference type="EMBL" id="MSDO01000026">
    <property type="protein sequence ID" value="OLO02962.1"/>
    <property type="molecule type" value="Genomic_DNA"/>
</dbReference>
<dbReference type="STRING" id="404433.BTW07_16610"/>
<dbReference type="PROSITE" id="PS50931">
    <property type="entry name" value="HTH_LYSR"/>
    <property type="match status" value="1"/>
</dbReference>
<keyword evidence="8" id="KW-1185">Reference proteome</keyword>
<dbReference type="InterPro" id="IPR058163">
    <property type="entry name" value="LysR-type_TF_proteobact-type"/>
</dbReference>
<dbReference type="InterPro" id="IPR005119">
    <property type="entry name" value="LysR_subst-bd"/>
</dbReference>
<evidence type="ECO:0000256" key="4">
    <source>
        <dbReference type="ARBA" id="ARBA00023163"/>
    </source>
</evidence>
<dbReference type="RefSeq" id="WP_075571304.1">
    <property type="nucleotide sequence ID" value="NZ_MSDO01000026.1"/>
</dbReference>